<reference evidence="5" key="1">
    <citation type="submission" date="2016-11" db="EMBL/GenBank/DDBJ databases">
        <authorList>
            <person name="Varghese N."/>
            <person name="Submissions S."/>
        </authorList>
    </citation>
    <scope>NUCLEOTIDE SEQUENCE [LARGE SCALE GENOMIC DNA]</scope>
    <source>
        <strain evidence="5">DSM 16990</strain>
    </source>
</reference>
<dbReference type="Gene3D" id="2.40.50.1020">
    <property type="entry name" value="LytTr DNA-binding domain"/>
    <property type="match status" value="1"/>
</dbReference>
<dbReference type="SMART" id="SM00850">
    <property type="entry name" value="LytTR"/>
    <property type="match status" value="1"/>
</dbReference>
<evidence type="ECO:0000313" key="4">
    <source>
        <dbReference type="EMBL" id="SHG03725.1"/>
    </source>
</evidence>
<dbReference type="AlphaFoldDB" id="A0A1M5GJ01"/>
<dbReference type="GO" id="GO:0003677">
    <property type="term" value="F:DNA binding"/>
    <property type="evidence" value="ECO:0007669"/>
    <property type="project" value="InterPro"/>
</dbReference>
<dbReference type="InterPro" id="IPR011006">
    <property type="entry name" value="CheY-like_superfamily"/>
</dbReference>
<dbReference type="Gene3D" id="3.40.50.2300">
    <property type="match status" value="1"/>
</dbReference>
<dbReference type="PROSITE" id="PS50110">
    <property type="entry name" value="RESPONSE_REGULATORY"/>
    <property type="match status" value="1"/>
</dbReference>
<dbReference type="Proteomes" id="UP000184287">
    <property type="component" value="Unassembled WGS sequence"/>
</dbReference>
<feature type="domain" description="Response regulatory" evidence="2">
    <location>
        <begin position="2"/>
        <end position="115"/>
    </location>
</feature>
<dbReference type="Pfam" id="PF00072">
    <property type="entry name" value="Response_reg"/>
    <property type="match status" value="1"/>
</dbReference>
<dbReference type="PROSITE" id="PS50930">
    <property type="entry name" value="HTH_LYTTR"/>
    <property type="match status" value="1"/>
</dbReference>
<dbReference type="PANTHER" id="PTHR37299:SF1">
    <property type="entry name" value="STAGE 0 SPORULATION PROTEIN A HOMOLOG"/>
    <property type="match status" value="1"/>
</dbReference>
<dbReference type="OrthoDB" id="9787344at2"/>
<evidence type="ECO:0000256" key="1">
    <source>
        <dbReference type="PROSITE-ProRule" id="PRU00169"/>
    </source>
</evidence>
<evidence type="ECO:0000313" key="5">
    <source>
        <dbReference type="Proteomes" id="UP000184287"/>
    </source>
</evidence>
<protein>
    <submittedName>
        <fullName evidence="4">Two component transcriptional regulator, LytTR family</fullName>
    </submittedName>
</protein>
<dbReference type="FunFam" id="3.40.50.2300:FF:000361">
    <property type="entry name" value="Two-component system response regulator"/>
    <property type="match status" value="1"/>
</dbReference>
<dbReference type="STRING" id="288992.SAMN04488522_104241"/>
<sequence length="252" mass="29413">MRVLIIEDEIHNSQRLAKILQEVEPGVQILAILEGVEDTVNWLEEHEDPDLIFMDVRLTDGLSFDIFTKTEVKCPIIFTSAFDQYALRAFKVNSVDYLLKPVNKNELQQSIDKFKASLKMPFMPSTLNDISAILTQQKKNYRSRFLLPIKDSYLALSVDEISYFVTEYRVTKAVVKNDNEYVIPFTLEELEEQLDPDIFFRVSRQYLISSQSISKIHNFFNGKLTLVLKPETPEKLVVSRDRSRLLKKWLDR</sequence>
<dbReference type="InterPro" id="IPR007492">
    <property type="entry name" value="LytTR_DNA-bd_dom"/>
</dbReference>
<proteinExistence type="predicted"/>
<dbReference type="InterPro" id="IPR046947">
    <property type="entry name" value="LytR-like"/>
</dbReference>
<dbReference type="PANTHER" id="PTHR37299">
    <property type="entry name" value="TRANSCRIPTIONAL REGULATOR-RELATED"/>
    <property type="match status" value="1"/>
</dbReference>
<evidence type="ECO:0000259" key="2">
    <source>
        <dbReference type="PROSITE" id="PS50110"/>
    </source>
</evidence>
<organism evidence="4 5">
    <name type="scientific">Pedobacter caeni</name>
    <dbReference type="NCBI Taxonomy" id="288992"/>
    <lineage>
        <taxon>Bacteria</taxon>
        <taxon>Pseudomonadati</taxon>
        <taxon>Bacteroidota</taxon>
        <taxon>Sphingobacteriia</taxon>
        <taxon>Sphingobacteriales</taxon>
        <taxon>Sphingobacteriaceae</taxon>
        <taxon>Pedobacter</taxon>
    </lineage>
</organism>
<dbReference type="EMBL" id="FQUQ01000004">
    <property type="protein sequence ID" value="SHG03725.1"/>
    <property type="molecule type" value="Genomic_DNA"/>
</dbReference>
<dbReference type="SUPFAM" id="SSF52172">
    <property type="entry name" value="CheY-like"/>
    <property type="match status" value="1"/>
</dbReference>
<evidence type="ECO:0000259" key="3">
    <source>
        <dbReference type="PROSITE" id="PS50930"/>
    </source>
</evidence>
<dbReference type="RefSeq" id="WP_073232963.1">
    <property type="nucleotide sequence ID" value="NZ_FQUQ01000004.1"/>
</dbReference>
<feature type="modified residue" description="4-aspartylphosphate" evidence="1">
    <location>
        <position position="55"/>
    </location>
</feature>
<dbReference type="GO" id="GO:0000156">
    <property type="term" value="F:phosphorelay response regulator activity"/>
    <property type="evidence" value="ECO:0007669"/>
    <property type="project" value="InterPro"/>
</dbReference>
<dbReference type="SMART" id="SM00448">
    <property type="entry name" value="REC"/>
    <property type="match status" value="1"/>
</dbReference>
<keyword evidence="5" id="KW-1185">Reference proteome</keyword>
<dbReference type="InterPro" id="IPR001789">
    <property type="entry name" value="Sig_transdc_resp-reg_receiver"/>
</dbReference>
<accession>A0A1M5GJ01</accession>
<dbReference type="Pfam" id="PF04397">
    <property type="entry name" value="LytTR"/>
    <property type="match status" value="1"/>
</dbReference>
<keyword evidence="1" id="KW-0597">Phosphoprotein</keyword>
<name>A0A1M5GJ01_9SPHI</name>
<gene>
    <name evidence="4" type="ORF">SAMN04488522_104241</name>
</gene>
<feature type="domain" description="HTH LytTR-type" evidence="3">
    <location>
        <begin position="145"/>
        <end position="252"/>
    </location>
</feature>